<feature type="compositionally biased region" description="Basic and acidic residues" evidence="1">
    <location>
        <begin position="190"/>
        <end position="202"/>
    </location>
</feature>
<keyword evidence="3" id="KW-1185">Reference proteome</keyword>
<comment type="caution">
    <text evidence="2">The sequence shown here is derived from an EMBL/GenBank/DDBJ whole genome shotgun (WGS) entry which is preliminary data.</text>
</comment>
<dbReference type="EMBL" id="JAIXMP010000002">
    <property type="protein sequence ID" value="KAI9277029.1"/>
    <property type="molecule type" value="Genomic_DNA"/>
</dbReference>
<organism evidence="2 3">
    <name type="scientific">Phascolomyces articulosus</name>
    <dbReference type="NCBI Taxonomy" id="60185"/>
    <lineage>
        <taxon>Eukaryota</taxon>
        <taxon>Fungi</taxon>
        <taxon>Fungi incertae sedis</taxon>
        <taxon>Mucoromycota</taxon>
        <taxon>Mucoromycotina</taxon>
        <taxon>Mucoromycetes</taxon>
        <taxon>Mucorales</taxon>
        <taxon>Lichtheimiaceae</taxon>
        <taxon>Phascolomyces</taxon>
    </lineage>
</organism>
<name>A0AAD5KBE6_9FUNG</name>
<gene>
    <name evidence="2" type="ORF">BDA99DRAFT_124808</name>
</gene>
<protein>
    <submittedName>
        <fullName evidence="2">Uncharacterized protein</fullName>
    </submittedName>
</protein>
<dbReference type="Proteomes" id="UP001209540">
    <property type="component" value="Unassembled WGS sequence"/>
</dbReference>
<evidence type="ECO:0000313" key="3">
    <source>
        <dbReference type="Proteomes" id="UP001209540"/>
    </source>
</evidence>
<sequence length="378" mass="42656">MLSFLGKAIQRFNDWENKRYELLEKSGRRFGASVVNDRVRFGNQKEGGPVSQVAFIAMSVDNPTKNNTQFGGYAAVWLDRNRGNIYGSHNGPCTGALVFPLLALIEVLKNCPRDQPLIIACNNSMITNYVVGKTPAVSNKNHHLERYLDQINHYLGIRTAPTNSYLFCSNTRAEYVKKFYDLAQDIAREARKQRSRGSEESRSSATPELNQRDESSQEITRTVADISIIMKRLKDIEASREVILKELREPVEAYSNGREEVAVIAMSADSPRPPKDKQLGGYGVVWLNNSIENQFGNYDGKSEQSLNFLIMAATDAILQCPSDRRLVIACKNQLIVNFLNDKHPSLSKKNRELGPYIEIIERTLQTRTEPIRAILVSI</sequence>
<feature type="region of interest" description="Disordered" evidence="1">
    <location>
        <begin position="190"/>
        <end position="217"/>
    </location>
</feature>
<accession>A0AAD5KBE6</accession>
<proteinExistence type="predicted"/>
<evidence type="ECO:0000256" key="1">
    <source>
        <dbReference type="SAM" id="MobiDB-lite"/>
    </source>
</evidence>
<reference evidence="2" key="1">
    <citation type="journal article" date="2022" name="IScience">
        <title>Evolution of zygomycete secretomes and the origins of terrestrial fungal ecologies.</title>
        <authorList>
            <person name="Chang Y."/>
            <person name="Wang Y."/>
            <person name="Mondo S."/>
            <person name="Ahrendt S."/>
            <person name="Andreopoulos W."/>
            <person name="Barry K."/>
            <person name="Beard J."/>
            <person name="Benny G.L."/>
            <person name="Blankenship S."/>
            <person name="Bonito G."/>
            <person name="Cuomo C."/>
            <person name="Desiro A."/>
            <person name="Gervers K.A."/>
            <person name="Hundley H."/>
            <person name="Kuo A."/>
            <person name="LaButti K."/>
            <person name="Lang B.F."/>
            <person name="Lipzen A."/>
            <person name="O'Donnell K."/>
            <person name="Pangilinan J."/>
            <person name="Reynolds N."/>
            <person name="Sandor L."/>
            <person name="Smith M.E."/>
            <person name="Tsang A."/>
            <person name="Grigoriev I.V."/>
            <person name="Stajich J.E."/>
            <person name="Spatafora J.W."/>
        </authorList>
    </citation>
    <scope>NUCLEOTIDE SEQUENCE</scope>
    <source>
        <strain evidence="2">RSA 2281</strain>
    </source>
</reference>
<dbReference type="AlphaFoldDB" id="A0AAD5KBE6"/>
<evidence type="ECO:0000313" key="2">
    <source>
        <dbReference type="EMBL" id="KAI9277029.1"/>
    </source>
</evidence>
<reference evidence="2" key="2">
    <citation type="submission" date="2023-02" db="EMBL/GenBank/DDBJ databases">
        <authorList>
            <consortium name="DOE Joint Genome Institute"/>
            <person name="Mondo S.J."/>
            <person name="Chang Y."/>
            <person name="Wang Y."/>
            <person name="Ahrendt S."/>
            <person name="Andreopoulos W."/>
            <person name="Barry K."/>
            <person name="Beard J."/>
            <person name="Benny G.L."/>
            <person name="Blankenship S."/>
            <person name="Bonito G."/>
            <person name="Cuomo C."/>
            <person name="Desiro A."/>
            <person name="Gervers K.A."/>
            <person name="Hundley H."/>
            <person name="Kuo A."/>
            <person name="LaButti K."/>
            <person name="Lang B.F."/>
            <person name="Lipzen A."/>
            <person name="O'Donnell K."/>
            <person name="Pangilinan J."/>
            <person name="Reynolds N."/>
            <person name="Sandor L."/>
            <person name="Smith M.W."/>
            <person name="Tsang A."/>
            <person name="Grigoriev I.V."/>
            <person name="Stajich J.E."/>
            <person name="Spatafora J.W."/>
        </authorList>
    </citation>
    <scope>NUCLEOTIDE SEQUENCE</scope>
    <source>
        <strain evidence="2">RSA 2281</strain>
    </source>
</reference>